<dbReference type="InterPro" id="IPR025743">
    <property type="entry name" value="TssM1_N"/>
</dbReference>
<dbReference type="PANTHER" id="PTHR36153:SF1">
    <property type="entry name" value="TYPE VI SECRETION SYSTEM COMPONENT TSSM1"/>
    <property type="match status" value="1"/>
</dbReference>
<keyword evidence="7" id="KW-1185">Reference proteome</keyword>
<evidence type="ECO:0000259" key="2">
    <source>
        <dbReference type="Pfam" id="PF06744"/>
    </source>
</evidence>
<evidence type="ECO:0000313" key="7">
    <source>
        <dbReference type="Proteomes" id="UP000295382"/>
    </source>
</evidence>
<name>A0A4R3I1K7_PAULE</name>
<feature type="transmembrane region" description="Helical" evidence="1">
    <location>
        <begin position="39"/>
        <end position="61"/>
    </location>
</feature>
<evidence type="ECO:0000259" key="4">
    <source>
        <dbReference type="Pfam" id="PF14331"/>
    </source>
</evidence>
<feature type="domain" description="IcmF-related" evidence="3">
    <location>
        <begin position="490"/>
        <end position="838"/>
    </location>
</feature>
<feature type="domain" description="Type VI secretion system IcmF C-terminal" evidence="2">
    <location>
        <begin position="1113"/>
        <end position="1215"/>
    </location>
</feature>
<evidence type="ECO:0000313" key="6">
    <source>
        <dbReference type="EMBL" id="TCS39468.1"/>
    </source>
</evidence>
<dbReference type="InterPro" id="IPR053156">
    <property type="entry name" value="T6SS_TssM-like"/>
</dbReference>
<evidence type="ECO:0000256" key="1">
    <source>
        <dbReference type="SAM" id="Phobius"/>
    </source>
</evidence>
<dbReference type="RefSeq" id="WP_132256805.1">
    <property type="nucleotide sequence ID" value="NZ_SLZQ01000001.1"/>
</dbReference>
<dbReference type="EMBL" id="SLZQ01000001">
    <property type="protein sequence ID" value="TCS39468.1"/>
    <property type="molecule type" value="Genomic_DNA"/>
</dbReference>
<accession>A0A4R3I1K7</accession>
<dbReference type="PANTHER" id="PTHR36153">
    <property type="entry name" value="INNER MEMBRANE PROTEIN-RELATED"/>
    <property type="match status" value="1"/>
</dbReference>
<protein>
    <submittedName>
        <fullName evidence="6">Type VI secretion system protein ImpL</fullName>
    </submittedName>
</protein>
<dbReference type="InterPro" id="IPR027417">
    <property type="entry name" value="P-loop_NTPase"/>
</dbReference>
<feature type="domain" description="Type VI secretion system component TssM1 helical" evidence="5">
    <location>
        <begin position="997"/>
        <end position="1087"/>
    </location>
</feature>
<dbReference type="Proteomes" id="UP000295382">
    <property type="component" value="Unassembled WGS sequence"/>
</dbReference>
<dbReference type="NCBIfam" id="TIGR03348">
    <property type="entry name" value="VI_IcmF"/>
    <property type="match status" value="1"/>
</dbReference>
<dbReference type="InterPro" id="IPR017731">
    <property type="entry name" value="TssM1-like"/>
</dbReference>
<keyword evidence="1" id="KW-0812">Transmembrane</keyword>
<dbReference type="InterPro" id="IPR010623">
    <property type="entry name" value="IcmF_C"/>
</dbReference>
<dbReference type="CDD" id="cd00882">
    <property type="entry name" value="Ras_like_GTPase"/>
    <property type="match status" value="1"/>
</dbReference>
<dbReference type="InterPro" id="IPR009612">
    <property type="entry name" value="IcmF-rel"/>
</dbReference>
<dbReference type="Pfam" id="PF06761">
    <property type="entry name" value="IcmF-related"/>
    <property type="match status" value="1"/>
</dbReference>
<feature type="domain" description="Type VI secretion system component TssM1 N-terminal" evidence="4">
    <location>
        <begin position="186"/>
        <end position="441"/>
    </location>
</feature>
<dbReference type="SUPFAM" id="SSF52540">
    <property type="entry name" value="P-loop containing nucleoside triphosphate hydrolases"/>
    <property type="match status" value="1"/>
</dbReference>
<dbReference type="OrthoDB" id="9758229at2"/>
<dbReference type="Pfam" id="PF21070">
    <property type="entry name" value="IcmF_helical"/>
    <property type="match status" value="1"/>
</dbReference>
<gene>
    <name evidence="6" type="ORF">EDC30_101424</name>
</gene>
<organism evidence="6 7">
    <name type="scientific">Paucimonas lemoignei</name>
    <name type="common">Pseudomonas lemoignei</name>
    <dbReference type="NCBI Taxonomy" id="29443"/>
    <lineage>
        <taxon>Bacteria</taxon>
        <taxon>Pseudomonadati</taxon>
        <taxon>Pseudomonadota</taxon>
        <taxon>Betaproteobacteria</taxon>
        <taxon>Burkholderiales</taxon>
        <taxon>Burkholderiaceae</taxon>
        <taxon>Paucimonas</taxon>
    </lineage>
</organism>
<dbReference type="AlphaFoldDB" id="A0A4R3I1K7"/>
<dbReference type="Pfam" id="PF14331">
    <property type="entry name" value="IcmF-related_N"/>
    <property type="match status" value="1"/>
</dbReference>
<reference evidence="6 7" key="1">
    <citation type="submission" date="2019-03" db="EMBL/GenBank/DDBJ databases">
        <title>Genomic Encyclopedia of Type Strains, Phase IV (KMG-IV): sequencing the most valuable type-strain genomes for metagenomic binning, comparative biology and taxonomic classification.</title>
        <authorList>
            <person name="Goeker M."/>
        </authorList>
    </citation>
    <scope>NUCLEOTIDE SEQUENCE [LARGE SCALE GENOMIC DNA]</scope>
    <source>
        <strain evidence="6 7">DSM 7445</strain>
    </source>
</reference>
<keyword evidence="1" id="KW-0472">Membrane</keyword>
<feature type="transmembrane region" description="Helical" evidence="1">
    <location>
        <begin position="12"/>
        <end position="33"/>
    </location>
</feature>
<feature type="transmembrane region" description="Helical" evidence="1">
    <location>
        <begin position="436"/>
        <end position="457"/>
    </location>
</feature>
<dbReference type="InterPro" id="IPR048677">
    <property type="entry name" value="TssM1_hel"/>
</dbReference>
<proteinExistence type="predicted"/>
<dbReference type="Pfam" id="PF06744">
    <property type="entry name" value="IcmF_C"/>
    <property type="match status" value="1"/>
</dbReference>
<evidence type="ECO:0000259" key="5">
    <source>
        <dbReference type="Pfam" id="PF21070"/>
    </source>
</evidence>
<keyword evidence="1" id="KW-1133">Transmembrane helix</keyword>
<sequence>MNRLFSLFRDARFASAVGLLFILVAIYVIGTTFDMRSEWLYIGWTMAITAWIAYLLIRWFVARRAGKAMESMFATQVEDAVKLAPTDKKQEIDILKKRLLEAVHTIKNSKLGQRTGSAALYEMPWYIVIGNPAAGKSTAVLNSGLNFPFSDKGGQSVQGIGGTRNCDWFFTTEGILLDTAGRYAVQEEDREEWFGFLKLLKKYRPKAPINGIVIVASIAELCSNRPDVGITLARELRQRVQELTERLELFAPVYVVFTKVDLIAGFVDFFEDSDAEERSRVWGATLPYDGDGKANAISHFDQHFDKLAEGIKELGTTRMSLNRSEGMSPGVLTFPLEFVGVKHHLRTFIATLFEDNPYQFKPIFRGFYFTSAIQEGVATHATGERIVQQFSLSAGRRLTASISSNTGFFLKNLFSSVIFADRNLVRQYASRSKIRLRYATFYGAVLALGLVLGGWSWSFVNNQQYMANIQADLDHARKVQENRVDLASRLEALGILQDRLQQLKQYHDSRPLALTFGLYQGDRIEHKLRAEYFKGLQQVMLQPVAANLESFLAEVIANAGKLEAPVRSAQGGMVLAAAPANNGPTLYKDALPGNAEDAYKALKTYLMLGNRDRIDPGHLNDQLTRFWRNWLENNRGTASREQVVRHAEKLISFYLAQADQPDFPLIDNKLALVDQVRDTLKPVVKGTPARERVYSEIRMRAATRFPIVTVASIVGEQHQEIVAGSHTVSGAFTRAAWEQYVEGAIKEASTKELQSTDWVLKTSVKDDLSLEGSPEQIQKELVRLYKADYVNEWKKFMQGILIKDFAGFDNAVQHMNVLGDPQSSPISALLQTLYHETSWDNPSLVSQGLQGAKRGLLDWFRETVLRQTPNQVRIDMGTNSNGTAGLQTGIVGKEFAAIANLVVARGDNKDLSLMKGYLDHLSKVRTRFNQINNAGDFGPASRQLMQATMDGNGSELADALKYIDENMLTGMPAQEKATIRPLLVRPLMQAFAVIIAPAERELNRTWMAQVYEPFNRSLASKYPFAADSRVEATPGEISQVFGPDGAISKYVQSAMGPLVIRRGDTLATRTWADMGVRLNPQFSANLARYVAAQGHAGTASSPSGNAGQAQTNFQLLPIPTPGLLEYSVEIDGQLMRYRNGQQEWHSFAWPNVLGQPGAKITAVTNDGRTVEIVNFPGQFGLEKFINSAQRKKLDNGIFHMSWDSSGHQVSLRFRLISDARPGAGSNGAADTGLRGLALPASVAGEQAEAAAPAAGPARS</sequence>
<comment type="caution">
    <text evidence="6">The sequence shown here is derived from an EMBL/GenBank/DDBJ whole genome shotgun (WGS) entry which is preliminary data.</text>
</comment>
<evidence type="ECO:0000259" key="3">
    <source>
        <dbReference type="Pfam" id="PF06761"/>
    </source>
</evidence>